<protein>
    <recommendedName>
        <fullName evidence="4">Nucleotidyltransferase family protein</fullName>
    </recommendedName>
</protein>
<reference evidence="2 3" key="1">
    <citation type="journal article" date="2020" name="Nat. Commun.">
        <title>The structures of two archaeal type IV pili illuminate evolutionary relationships.</title>
        <authorList>
            <person name="Wang F."/>
            <person name="Baquero D.P."/>
            <person name="Su Z."/>
            <person name="Beltran L.C."/>
            <person name="Prangishvili D."/>
            <person name="Krupovic M."/>
            <person name="Egelman E.H."/>
        </authorList>
    </citation>
    <scope>NUCLEOTIDE SEQUENCE [LARGE SCALE GENOMIC DNA]</scope>
    <source>
        <strain evidence="2 3">2GA</strain>
    </source>
</reference>
<comment type="caution">
    <text evidence="2">The sequence shown here is derived from an EMBL/GenBank/DDBJ whole genome shotgun (WGS) entry which is preliminary data.</text>
</comment>
<dbReference type="SUPFAM" id="SSF81301">
    <property type="entry name" value="Nucleotidyltransferase"/>
    <property type="match status" value="1"/>
</dbReference>
<dbReference type="InterPro" id="IPR018700">
    <property type="entry name" value="DUF2204"/>
</dbReference>
<feature type="transmembrane region" description="Helical" evidence="1">
    <location>
        <begin position="23"/>
        <end position="41"/>
    </location>
</feature>
<keyword evidence="3" id="KW-1185">Reference proteome</keyword>
<name>A0A7L4P755_9CREN</name>
<dbReference type="AlphaFoldDB" id="A0A7L4P755"/>
<accession>A0A7L4P755</accession>
<dbReference type="InterPro" id="IPR043519">
    <property type="entry name" value="NT_sf"/>
</dbReference>
<sequence length="189" mass="21418">MWIIVVVWVEVLKRVYPALASRYGAVVGGSQVFYIILGLALPSKDIDIFIEDFNPLLVSRVLAEALGLEEERFEVFRKGDNLVFHFFVPVGAGVVAVEIMSKTHLGRISETPLFREVVFVNRDGVDYWALSLEAYAVLQATRPDGPRDVDLARFRLVRDRMDWGRAMNLAEALGVRDKLEAFCRQVCTR</sequence>
<proteinExistence type="predicted"/>
<evidence type="ECO:0000313" key="3">
    <source>
        <dbReference type="Proteomes" id="UP000554766"/>
    </source>
</evidence>
<keyword evidence="1" id="KW-0472">Membrane</keyword>
<evidence type="ECO:0000313" key="2">
    <source>
        <dbReference type="EMBL" id="NYR14593.1"/>
    </source>
</evidence>
<dbReference type="OMA" id="DWGRAMN"/>
<feature type="transmembrane region" description="Helical" evidence="1">
    <location>
        <begin position="82"/>
        <end position="100"/>
    </location>
</feature>
<gene>
    <name evidence="2" type="ORF">HC235_01115</name>
</gene>
<evidence type="ECO:0000256" key="1">
    <source>
        <dbReference type="SAM" id="Phobius"/>
    </source>
</evidence>
<dbReference type="EMBL" id="JAAVJF010000001">
    <property type="protein sequence ID" value="NYR14593.1"/>
    <property type="molecule type" value="Genomic_DNA"/>
</dbReference>
<keyword evidence="1" id="KW-0812">Transmembrane</keyword>
<dbReference type="RefSeq" id="WP_011900373.1">
    <property type="nucleotide sequence ID" value="NZ_JAAVJF010000001.1"/>
</dbReference>
<dbReference type="Pfam" id="PF09970">
    <property type="entry name" value="DUF2204"/>
    <property type="match status" value="1"/>
</dbReference>
<organism evidence="2 3">
    <name type="scientific">Pyrobaculum arsenaticum</name>
    <dbReference type="NCBI Taxonomy" id="121277"/>
    <lineage>
        <taxon>Archaea</taxon>
        <taxon>Thermoproteota</taxon>
        <taxon>Thermoprotei</taxon>
        <taxon>Thermoproteales</taxon>
        <taxon>Thermoproteaceae</taxon>
        <taxon>Pyrobaculum</taxon>
    </lineage>
</organism>
<dbReference type="Proteomes" id="UP000554766">
    <property type="component" value="Unassembled WGS sequence"/>
</dbReference>
<evidence type="ECO:0008006" key="4">
    <source>
        <dbReference type="Google" id="ProtNLM"/>
    </source>
</evidence>
<keyword evidence="1" id="KW-1133">Transmembrane helix</keyword>
<dbReference type="GeneID" id="38938078"/>